<evidence type="ECO:0008006" key="3">
    <source>
        <dbReference type="Google" id="ProtNLM"/>
    </source>
</evidence>
<dbReference type="EMBL" id="AORZ01000002">
    <property type="protein sequence ID" value="EMF02456.1"/>
    <property type="molecule type" value="Genomic_DNA"/>
</dbReference>
<name>M3CFE8_STRM1</name>
<dbReference type="STRING" id="1223523.H340_01379"/>
<dbReference type="AlphaFoldDB" id="M3CFE8"/>
<reference evidence="1 2" key="1">
    <citation type="journal article" date="2013" name="Genome Announc.">
        <title>Whole-Genome Shotgun Assembly and Analysis of the Genome of Streptomyces mobaraensis DSM 40847, a Strain for Industrial Production of Microbial Transglutaminase.</title>
        <authorList>
            <person name="Yang H."/>
            <person name="He T."/>
            <person name="Wu W."/>
            <person name="Zhu W."/>
            <person name="Lu B."/>
            <person name="Sun W."/>
        </authorList>
    </citation>
    <scope>NUCLEOTIDE SEQUENCE [LARGE SCALE GENOMIC DNA]</scope>
    <source>
        <strain evidence="1 2">DSM 40847</strain>
    </source>
</reference>
<organism evidence="1 2">
    <name type="scientific">Streptomyces mobaraensis (strain ATCC 29032 / DSM 40847 / JCM 4168 / NBRC 13819 / NCIMB 11159 / IPCR 16-22)</name>
    <dbReference type="NCBI Taxonomy" id="1223523"/>
    <lineage>
        <taxon>Bacteria</taxon>
        <taxon>Bacillati</taxon>
        <taxon>Actinomycetota</taxon>
        <taxon>Actinomycetes</taxon>
        <taxon>Kitasatosporales</taxon>
        <taxon>Streptomycetaceae</taxon>
        <taxon>Streptomyces</taxon>
    </lineage>
</organism>
<proteinExistence type="predicted"/>
<dbReference type="RefSeq" id="WP_004938159.1">
    <property type="nucleotide sequence ID" value="NZ_AORZ01000002.1"/>
</dbReference>
<sequence>MAILDFKALLAEAEKAPALELKGLKGETIKLRRFENLPGADFKSVLKYIDIIQSEKVSEEGKIDAMDKCLVAAADKKDGLRDALDKLPMSARNQVFTAWMEEGEAGNS</sequence>
<comment type="caution">
    <text evidence="1">The sequence shown here is derived from an EMBL/GenBank/DDBJ whole genome shotgun (WGS) entry which is preliminary data.</text>
</comment>
<gene>
    <name evidence="1" type="ORF">H340_01379</name>
</gene>
<evidence type="ECO:0000313" key="2">
    <source>
        <dbReference type="Proteomes" id="UP000011740"/>
    </source>
</evidence>
<dbReference type="Proteomes" id="UP000011740">
    <property type="component" value="Unassembled WGS sequence"/>
</dbReference>
<protein>
    <recommendedName>
        <fullName evidence="3">Tail assembly chaperone</fullName>
    </recommendedName>
</protein>
<accession>M3CFE8</accession>
<evidence type="ECO:0000313" key="1">
    <source>
        <dbReference type="EMBL" id="EMF02456.1"/>
    </source>
</evidence>
<dbReference type="PATRIC" id="fig|1223523.3.peg.277"/>